<comment type="caution">
    <text evidence="2">The sequence shown here is derived from an EMBL/GenBank/DDBJ whole genome shotgun (WGS) entry which is preliminary data.</text>
</comment>
<dbReference type="Proteomes" id="UP000281691">
    <property type="component" value="Unassembled WGS sequence"/>
</dbReference>
<accession>A0A3N4WE56</accession>
<keyword evidence="1" id="KW-0472">Membrane</keyword>
<evidence type="ECO:0000313" key="3">
    <source>
        <dbReference type="Proteomes" id="UP000281691"/>
    </source>
</evidence>
<proteinExistence type="predicted"/>
<keyword evidence="1" id="KW-0812">Transmembrane</keyword>
<evidence type="ECO:0000256" key="1">
    <source>
        <dbReference type="SAM" id="Phobius"/>
    </source>
</evidence>
<dbReference type="RefSeq" id="WP_124211389.1">
    <property type="nucleotide sequence ID" value="NZ_CP016615.1"/>
</dbReference>
<name>A0A3N4WE56_9PAST</name>
<dbReference type="AlphaFoldDB" id="A0A3N4WE56"/>
<sequence length="215" mass="25726">MRYFFYGNVSILSLLLLSILFTLLFITKDDMLSEKKITHNYHYQYLNNNFNLIIDLKRDENILCSQLQKEKIQFLNYSFNCIKKSFFIKKPTKSYIEYQQIRQYLNSDDYKDNIYLISKLDELPLTSIDNPKIVKVLDDIDGELPNHFYGIIITDNYFDIKGRYNIYGVLYSSYDNKRKERNISYKKEVIENIDNQLSSWSYLSHSKSLLSNEID</sequence>
<evidence type="ECO:0000313" key="2">
    <source>
        <dbReference type="EMBL" id="RPE83534.1"/>
    </source>
</evidence>
<gene>
    <name evidence="2" type="ORF">EDC46_1227</name>
</gene>
<keyword evidence="1" id="KW-1133">Transmembrane helix</keyword>
<organism evidence="2 3">
    <name type="scientific">Vespertiliibacter pulmonis</name>
    <dbReference type="NCBI Taxonomy" id="1443036"/>
    <lineage>
        <taxon>Bacteria</taxon>
        <taxon>Pseudomonadati</taxon>
        <taxon>Pseudomonadota</taxon>
        <taxon>Gammaproteobacteria</taxon>
        <taxon>Pasteurellales</taxon>
        <taxon>Pasteurellaceae</taxon>
        <taxon>Vespertiliibacter</taxon>
    </lineage>
</organism>
<keyword evidence="3" id="KW-1185">Reference proteome</keyword>
<dbReference type="EMBL" id="RKQP01000003">
    <property type="protein sequence ID" value="RPE83534.1"/>
    <property type="molecule type" value="Genomic_DNA"/>
</dbReference>
<dbReference type="OrthoDB" id="5676052at2"/>
<reference evidence="2 3" key="1">
    <citation type="submission" date="2018-11" db="EMBL/GenBank/DDBJ databases">
        <title>Genomic Encyclopedia of Type Strains, Phase IV (KMG-IV): sequencing the most valuable type-strain genomes for metagenomic binning, comparative biology and taxonomic classification.</title>
        <authorList>
            <person name="Goeker M."/>
        </authorList>
    </citation>
    <scope>NUCLEOTIDE SEQUENCE [LARGE SCALE GENOMIC DNA]</scope>
    <source>
        <strain evidence="2 3">DSM 27238</strain>
    </source>
</reference>
<protein>
    <submittedName>
        <fullName evidence="2">Uncharacterized protein DUF2572</fullName>
    </submittedName>
</protein>
<feature type="transmembrane region" description="Helical" evidence="1">
    <location>
        <begin position="6"/>
        <end position="26"/>
    </location>
</feature>